<reference evidence="1 2" key="1">
    <citation type="submission" date="2017-02" db="EMBL/GenBank/DDBJ databases">
        <title>Genome sequence of the nitrite-oxidizing bacterium Nitrobacter vulgaris strain Ab1.</title>
        <authorList>
            <person name="Mellbye B.L."/>
            <person name="Davis E.W."/>
            <person name="Spieck E."/>
            <person name="Chang J.H."/>
            <person name="Bottomley P.J."/>
            <person name="Sayavedra-Soto L.A."/>
        </authorList>
    </citation>
    <scope>NUCLEOTIDE SEQUENCE [LARGE SCALE GENOMIC DNA]</scope>
    <source>
        <strain evidence="1 2">Ab1</strain>
    </source>
</reference>
<dbReference type="STRING" id="29421.B2M20_04810"/>
<proteinExistence type="predicted"/>
<gene>
    <name evidence="1" type="ORF">B2M20_04810</name>
</gene>
<comment type="caution">
    <text evidence="1">The sequence shown here is derived from an EMBL/GenBank/DDBJ whole genome shotgun (WGS) entry which is preliminary data.</text>
</comment>
<dbReference type="EMBL" id="MWPQ01000022">
    <property type="protein sequence ID" value="OPH83834.1"/>
    <property type="molecule type" value="Genomic_DNA"/>
</dbReference>
<dbReference type="AlphaFoldDB" id="A0A1V4I118"/>
<evidence type="ECO:0000313" key="1">
    <source>
        <dbReference type="EMBL" id="OPH83834.1"/>
    </source>
</evidence>
<sequence>MLSPMQFKDIISAFRLIFQIRKARQRPGDASAKLQRIKFVAAQLLRCARNVMSVGIFCY</sequence>
<keyword evidence="2" id="KW-1185">Reference proteome</keyword>
<evidence type="ECO:0000313" key="2">
    <source>
        <dbReference type="Proteomes" id="UP000189940"/>
    </source>
</evidence>
<protein>
    <submittedName>
        <fullName evidence="1">Uncharacterized protein</fullName>
    </submittedName>
</protein>
<name>A0A1V4I118_NITVU</name>
<organism evidence="1 2">
    <name type="scientific">Nitrobacter vulgaris</name>
    <dbReference type="NCBI Taxonomy" id="29421"/>
    <lineage>
        <taxon>Bacteria</taxon>
        <taxon>Pseudomonadati</taxon>
        <taxon>Pseudomonadota</taxon>
        <taxon>Alphaproteobacteria</taxon>
        <taxon>Hyphomicrobiales</taxon>
        <taxon>Nitrobacteraceae</taxon>
        <taxon>Nitrobacter</taxon>
    </lineage>
</organism>
<dbReference type="Proteomes" id="UP000189940">
    <property type="component" value="Unassembled WGS sequence"/>
</dbReference>
<accession>A0A1V4I118</accession>